<accession>A0A210QES2</accession>
<name>A0A210QES2_MIZYE</name>
<dbReference type="EMBL" id="NEDP02003978">
    <property type="protein sequence ID" value="OWF47243.1"/>
    <property type="molecule type" value="Genomic_DNA"/>
</dbReference>
<dbReference type="AlphaFoldDB" id="A0A210QES2"/>
<dbReference type="Proteomes" id="UP000242188">
    <property type="component" value="Unassembled WGS sequence"/>
</dbReference>
<evidence type="ECO:0000313" key="2">
    <source>
        <dbReference type="Proteomes" id="UP000242188"/>
    </source>
</evidence>
<proteinExistence type="predicted"/>
<comment type="caution">
    <text evidence="1">The sequence shown here is derived from an EMBL/GenBank/DDBJ whole genome shotgun (WGS) entry which is preliminary data.</text>
</comment>
<evidence type="ECO:0000313" key="1">
    <source>
        <dbReference type="EMBL" id="OWF47243.1"/>
    </source>
</evidence>
<organism evidence="1 2">
    <name type="scientific">Mizuhopecten yessoensis</name>
    <name type="common">Japanese scallop</name>
    <name type="synonym">Patinopecten yessoensis</name>
    <dbReference type="NCBI Taxonomy" id="6573"/>
    <lineage>
        <taxon>Eukaryota</taxon>
        <taxon>Metazoa</taxon>
        <taxon>Spiralia</taxon>
        <taxon>Lophotrochozoa</taxon>
        <taxon>Mollusca</taxon>
        <taxon>Bivalvia</taxon>
        <taxon>Autobranchia</taxon>
        <taxon>Pteriomorphia</taxon>
        <taxon>Pectinida</taxon>
        <taxon>Pectinoidea</taxon>
        <taxon>Pectinidae</taxon>
        <taxon>Mizuhopecten</taxon>
    </lineage>
</organism>
<gene>
    <name evidence="1" type="ORF">KP79_PYT21989</name>
</gene>
<protein>
    <submittedName>
        <fullName evidence="1">Uncharacterized protein</fullName>
    </submittedName>
</protein>
<keyword evidence="2" id="KW-1185">Reference proteome</keyword>
<reference evidence="1 2" key="1">
    <citation type="journal article" date="2017" name="Nat. Ecol. Evol.">
        <title>Scallop genome provides insights into evolution of bilaterian karyotype and development.</title>
        <authorList>
            <person name="Wang S."/>
            <person name="Zhang J."/>
            <person name="Jiao W."/>
            <person name="Li J."/>
            <person name="Xun X."/>
            <person name="Sun Y."/>
            <person name="Guo X."/>
            <person name="Huan P."/>
            <person name="Dong B."/>
            <person name="Zhang L."/>
            <person name="Hu X."/>
            <person name="Sun X."/>
            <person name="Wang J."/>
            <person name="Zhao C."/>
            <person name="Wang Y."/>
            <person name="Wang D."/>
            <person name="Huang X."/>
            <person name="Wang R."/>
            <person name="Lv J."/>
            <person name="Li Y."/>
            <person name="Zhang Z."/>
            <person name="Liu B."/>
            <person name="Lu W."/>
            <person name="Hui Y."/>
            <person name="Liang J."/>
            <person name="Zhou Z."/>
            <person name="Hou R."/>
            <person name="Li X."/>
            <person name="Liu Y."/>
            <person name="Li H."/>
            <person name="Ning X."/>
            <person name="Lin Y."/>
            <person name="Zhao L."/>
            <person name="Xing Q."/>
            <person name="Dou J."/>
            <person name="Li Y."/>
            <person name="Mao J."/>
            <person name="Guo H."/>
            <person name="Dou H."/>
            <person name="Li T."/>
            <person name="Mu C."/>
            <person name="Jiang W."/>
            <person name="Fu Q."/>
            <person name="Fu X."/>
            <person name="Miao Y."/>
            <person name="Liu J."/>
            <person name="Yu Q."/>
            <person name="Li R."/>
            <person name="Liao H."/>
            <person name="Li X."/>
            <person name="Kong Y."/>
            <person name="Jiang Z."/>
            <person name="Chourrout D."/>
            <person name="Li R."/>
            <person name="Bao Z."/>
        </authorList>
    </citation>
    <scope>NUCLEOTIDE SEQUENCE [LARGE SCALE GENOMIC DNA]</scope>
    <source>
        <strain evidence="1 2">PY_sf001</strain>
    </source>
</reference>
<sequence length="98" mass="11004">MSSSGLNIYTHISSNTGRPIDRPSGFFFRVEYCIVFIVLPILKSGHVGSGFPYRSLLISLRQRSTSEIYRFLTPPPHCHTCVHTDIHENARTARRAGG</sequence>